<accession>A0A3E0TYG1</accession>
<gene>
    <name evidence="3" type="primary">prpF</name>
    <name evidence="3" type="ORF">DXX94_02805</name>
</gene>
<dbReference type="PANTHER" id="PTHR43709:SF2">
    <property type="entry name" value="DUF453 DOMAIN PROTEIN (AFU_ORTHOLOGUE AFUA_6G00360)"/>
    <property type="match status" value="1"/>
</dbReference>
<organism evidence="3 4">
    <name type="scientific">Thalassotalea euphylliae</name>
    <dbReference type="NCBI Taxonomy" id="1655234"/>
    <lineage>
        <taxon>Bacteria</taxon>
        <taxon>Pseudomonadati</taxon>
        <taxon>Pseudomonadota</taxon>
        <taxon>Gammaproteobacteria</taxon>
        <taxon>Alteromonadales</taxon>
        <taxon>Colwelliaceae</taxon>
        <taxon>Thalassotalea</taxon>
    </lineage>
</organism>
<dbReference type="GO" id="GO:0019629">
    <property type="term" value="P:propionate catabolic process, 2-methylcitrate cycle"/>
    <property type="evidence" value="ECO:0007669"/>
    <property type="project" value="InterPro"/>
</dbReference>
<dbReference type="Gene3D" id="3.10.310.10">
    <property type="entry name" value="Diaminopimelate Epimerase, Chain A, domain 1"/>
    <property type="match status" value="2"/>
</dbReference>
<keyword evidence="4" id="KW-1185">Reference proteome</keyword>
<protein>
    <submittedName>
        <fullName evidence="3">2-methylaconitate cis-trans isomerase PrpF</fullName>
    </submittedName>
</protein>
<keyword evidence="2 3" id="KW-0413">Isomerase</keyword>
<dbReference type="GO" id="GO:0016853">
    <property type="term" value="F:isomerase activity"/>
    <property type="evidence" value="ECO:0007669"/>
    <property type="project" value="UniProtKB-KW"/>
</dbReference>
<proteinExistence type="inferred from homology"/>
<evidence type="ECO:0000313" key="3">
    <source>
        <dbReference type="EMBL" id="REL29721.1"/>
    </source>
</evidence>
<dbReference type="AlphaFoldDB" id="A0A3E0TYG1"/>
<dbReference type="RefSeq" id="WP_116013715.1">
    <property type="nucleotide sequence ID" value="NZ_QUOT01000001.1"/>
</dbReference>
<comment type="caution">
    <text evidence="3">The sequence shown here is derived from an EMBL/GenBank/DDBJ whole genome shotgun (WGS) entry which is preliminary data.</text>
</comment>
<dbReference type="EMBL" id="QUOT01000001">
    <property type="protein sequence ID" value="REL29721.1"/>
    <property type="molecule type" value="Genomic_DNA"/>
</dbReference>
<reference evidence="4" key="1">
    <citation type="submission" date="2018-08" db="EMBL/GenBank/DDBJ databases">
        <title>Thalassotalea euphylliae genome.</title>
        <authorList>
            <person name="Summers S."/>
            <person name="Rice S.A."/>
            <person name="Freckelton M.L."/>
            <person name="Nedved B.T."/>
            <person name="Hadfield M.G."/>
        </authorList>
    </citation>
    <scope>NUCLEOTIDE SEQUENCE [LARGE SCALE GENOMIC DNA]</scope>
    <source>
        <strain evidence="4">H3</strain>
    </source>
</reference>
<evidence type="ECO:0000256" key="1">
    <source>
        <dbReference type="ARBA" id="ARBA00007673"/>
    </source>
</evidence>
<dbReference type="Proteomes" id="UP000256899">
    <property type="component" value="Unassembled WGS sequence"/>
</dbReference>
<sequence length="392" mass="41310">MTSAPQVKIPATYMRGGTSKGVFFSLTDLPERCQVPGEARDNLLLRVIGSPDPYGKQTDGMGGATSSTSKTVIVAKSTQADHDVDYLFGQVAIDRPFVDWSGNCGNLTAAVGAFAIMSGLVEPSKIPENGVCTVRIWQQNIGKTIIAQVPITNGEVQETGNFELDGVTFPAAEVPVEFIEPVDPSEAMFPTGNLVDQLEVPGIGTFNATLINAGIPTIFLDAEEIEYLGTELQDDINNSAEKLAYFEKIRTTGALKMGLISHPDEAKTRQHTPKVAFVAPAQSYQASSGKLISADDIDINVRALSMGKLHHAMMGTAAVAIASAAAISGTVVNSAAGGGERESIVFGHPSGTLKVGAKASDIDGQWRIDKAVMSRSARLLMEGRVAVPAGSF</sequence>
<name>A0A3E0TYG1_9GAMM</name>
<dbReference type="InterPro" id="IPR007400">
    <property type="entry name" value="PrpF-like"/>
</dbReference>
<dbReference type="Pfam" id="PF04303">
    <property type="entry name" value="PrpF"/>
    <property type="match status" value="1"/>
</dbReference>
<evidence type="ECO:0000256" key="2">
    <source>
        <dbReference type="ARBA" id="ARBA00023235"/>
    </source>
</evidence>
<comment type="similarity">
    <text evidence="1">Belongs to the PrpF family.</text>
</comment>
<dbReference type="FunFam" id="3.10.310.10:FF:000018">
    <property type="entry name" value="2-methylaconitate cis-trans isomerase"/>
    <property type="match status" value="1"/>
</dbReference>
<evidence type="ECO:0000313" key="4">
    <source>
        <dbReference type="Proteomes" id="UP000256899"/>
    </source>
</evidence>
<dbReference type="InterPro" id="IPR012709">
    <property type="entry name" value="PrpF"/>
</dbReference>
<dbReference type="NCBIfam" id="TIGR02334">
    <property type="entry name" value="prpF"/>
    <property type="match status" value="1"/>
</dbReference>
<dbReference type="PANTHER" id="PTHR43709">
    <property type="entry name" value="ACONITATE ISOMERASE-RELATED"/>
    <property type="match status" value="1"/>
</dbReference>
<dbReference type="SUPFAM" id="SSF54506">
    <property type="entry name" value="Diaminopimelate epimerase-like"/>
    <property type="match status" value="2"/>
</dbReference>